<dbReference type="SFLD" id="SFLDS00029">
    <property type="entry name" value="Radical_SAM"/>
    <property type="match status" value="1"/>
</dbReference>
<dbReference type="SFLD" id="SFLDG01067">
    <property type="entry name" value="SPASM/twitch_domain_containing"/>
    <property type="match status" value="1"/>
</dbReference>
<organism evidence="6 7">
    <name type="scientific">Fervidobacterium thailandense</name>
    <dbReference type="NCBI Taxonomy" id="1008305"/>
    <lineage>
        <taxon>Bacteria</taxon>
        <taxon>Thermotogati</taxon>
        <taxon>Thermotogota</taxon>
        <taxon>Thermotogae</taxon>
        <taxon>Thermotogales</taxon>
        <taxon>Fervidobacteriaceae</taxon>
        <taxon>Fervidobacterium</taxon>
    </lineage>
</organism>
<evidence type="ECO:0000256" key="3">
    <source>
        <dbReference type="ARBA" id="ARBA00023004"/>
    </source>
</evidence>
<gene>
    <name evidence="6" type="ORF">A4H02_09415</name>
</gene>
<dbReference type="PANTHER" id="PTHR11228:SF7">
    <property type="entry name" value="PQQA PEPTIDE CYCLASE"/>
    <property type="match status" value="1"/>
</dbReference>
<dbReference type="RefSeq" id="WP_069293924.1">
    <property type="nucleotide sequence ID" value="NZ_CP140110.1"/>
</dbReference>
<dbReference type="InterPro" id="IPR013785">
    <property type="entry name" value="Aldolase_TIM"/>
</dbReference>
<reference evidence="7" key="1">
    <citation type="submission" date="2016-04" db="EMBL/GenBank/DDBJ databases">
        <title>The genome sequence project of a novel Fervidobacterium isolate from a hot spring in Thailand.</title>
        <authorList>
            <person name="Gonzalez J.M."/>
            <person name="Cuecas A."/>
            <person name="Kanoksilapatham W."/>
        </authorList>
    </citation>
    <scope>NUCLEOTIDE SEQUENCE [LARGE SCALE GENOMIC DNA]</scope>
    <source>
        <strain evidence="7">FC2004</strain>
    </source>
</reference>
<dbReference type="SMART" id="SM00729">
    <property type="entry name" value="Elp3"/>
    <property type="match status" value="1"/>
</dbReference>
<keyword evidence="4" id="KW-0411">Iron-sulfur</keyword>
<dbReference type="Proteomes" id="UP000094570">
    <property type="component" value="Unassembled WGS sequence"/>
</dbReference>
<dbReference type="InterPro" id="IPR058240">
    <property type="entry name" value="rSAM_sf"/>
</dbReference>
<dbReference type="PANTHER" id="PTHR11228">
    <property type="entry name" value="RADICAL SAM DOMAIN PROTEIN"/>
    <property type="match status" value="1"/>
</dbReference>
<dbReference type="AlphaFoldDB" id="A0A1E3G093"/>
<name>A0A1E3G093_9BACT</name>
<evidence type="ECO:0000313" key="6">
    <source>
        <dbReference type="EMBL" id="ODN29684.1"/>
    </source>
</evidence>
<evidence type="ECO:0000313" key="7">
    <source>
        <dbReference type="Proteomes" id="UP000094570"/>
    </source>
</evidence>
<proteinExistence type="predicted"/>
<sequence>MLSVSIFVTARCNYRCVFCYRHIDKGDMTFERARQVIDHLRSISLMEGVNLKISFAGGEPTLVPWISDAIAYAKNSGFKTELITNAANHISDELLELLDVITVDIDSLREETNVKLGKPRTHVLTAENLIQRATEYNLKVKINTVVTRLNLSDVLEMTNWIKNKENIYRWKIFQFLPSYGLAKINENFLKVAKEDFEKLSRKISELMKDWKGQLMVEDNDYMSSAYLSIDQTGSFYVSRYIGGGYETITIGRVEDFTFKKLFELGVISEELVNQRMLLNEKAFLKEG</sequence>
<feature type="domain" description="Radical SAM core" evidence="5">
    <location>
        <begin position="1"/>
        <end position="209"/>
    </location>
</feature>
<dbReference type="PROSITE" id="PS51918">
    <property type="entry name" value="RADICAL_SAM"/>
    <property type="match status" value="1"/>
</dbReference>
<dbReference type="InterPro" id="IPR050377">
    <property type="entry name" value="Radical_SAM_PqqE_MftC-like"/>
</dbReference>
<dbReference type="Pfam" id="PF04055">
    <property type="entry name" value="Radical_SAM"/>
    <property type="match status" value="1"/>
</dbReference>
<dbReference type="EMBL" id="LWAF01000025">
    <property type="protein sequence ID" value="ODN29684.1"/>
    <property type="molecule type" value="Genomic_DNA"/>
</dbReference>
<keyword evidence="2" id="KW-0479">Metal-binding</keyword>
<protein>
    <recommendedName>
        <fullName evidence="5">Radical SAM core domain-containing protein</fullName>
    </recommendedName>
</protein>
<dbReference type="GO" id="GO:0051536">
    <property type="term" value="F:iron-sulfur cluster binding"/>
    <property type="evidence" value="ECO:0007669"/>
    <property type="project" value="UniProtKB-KW"/>
</dbReference>
<evidence type="ECO:0000256" key="4">
    <source>
        <dbReference type="ARBA" id="ARBA00023014"/>
    </source>
</evidence>
<evidence type="ECO:0000259" key="5">
    <source>
        <dbReference type="PROSITE" id="PS51918"/>
    </source>
</evidence>
<evidence type="ECO:0000256" key="2">
    <source>
        <dbReference type="ARBA" id="ARBA00022723"/>
    </source>
</evidence>
<dbReference type="InterPro" id="IPR007197">
    <property type="entry name" value="rSAM"/>
</dbReference>
<dbReference type="Gene3D" id="3.20.20.70">
    <property type="entry name" value="Aldolase class I"/>
    <property type="match status" value="1"/>
</dbReference>
<evidence type="ECO:0000256" key="1">
    <source>
        <dbReference type="ARBA" id="ARBA00022691"/>
    </source>
</evidence>
<dbReference type="GO" id="GO:0046872">
    <property type="term" value="F:metal ion binding"/>
    <property type="evidence" value="ECO:0007669"/>
    <property type="project" value="UniProtKB-KW"/>
</dbReference>
<keyword evidence="3" id="KW-0408">Iron</keyword>
<dbReference type="SUPFAM" id="SSF102114">
    <property type="entry name" value="Radical SAM enzymes"/>
    <property type="match status" value="1"/>
</dbReference>
<dbReference type="OrthoDB" id="9763993at2"/>
<dbReference type="CDD" id="cd01335">
    <property type="entry name" value="Radical_SAM"/>
    <property type="match status" value="1"/>
</dbReference>
<dbReference type="InterPro" id="IPR006638">
    <property type="entry name" value="Elp3/MiaA/NifB-like_rSAM"/>
</dbReference>
<dbReference type="GO" id="GO:0003824">
    <property type="term" value="F:catalytic activity"/>
    <property type="evidence" value="ECO:0007669"/>
    <property type="project" value="InterPro"/>
</dbReference>
<dbReference type="STRING" id="1008305.A4H02_09415"/>
<keyword evidence="7" id="KW-1185">Reference proteome</keyword>
<comment type="caution">
    <text evidence="6">The sequence shown here is derived from an EMBL/GenBank/DDBJ whole genome shotgun (WGS) entry which is preliminary data.</text>
</comment>
<accession>A0A1E3G093</accession>
<keyword evidence="1" id="KW-0949">S-adenosyl-L-methionine</keyword>